<evidence type="ECO:0000256" key="14">
    <source>
        <dbReference type="ARBA" id="ARBA00022833"/>
    </source>
</evidence>
<dbReference type="Proteomes" id="UP000694523">
    <property type="component" value="Unplaced"/>
</dbReference>
<dbReference type="GO" id="GO:1990180">
    <property type="term" value="P:mitochondrial tRNA 3'-end processing"/>
    <property type="evidence" value="ECO:0007669"/>
    <property type="project" value="TreeGrafter"/>
</dbReference>
<organism evidence="27 28">
    <name type="scientific">Neogobius melanostomus</name>
    <name type="common">round goby</name>
    <dbReference type="NCBI Taxonomy" id="47308"/>
    <lineage>
        <taxon>Eukaryota</taxon>
        <taxon>Metazoa</taxon>
        <taxon>Chordata</taxon>
        <taxon>Craniata</taxon>
        <taxon>Vertebrata</taxon>
        <taxon>Euteleostomi</taxon>
        <taxon>Actinopterygii</taxon>
        <taxon>Neopterygii</taxon>
        <taxon>Teleostei</taxon>
        <taxon>Neoteleostei</taxon>
        <taxon>Acanthomorphata</taxon>
        <taxon>Gobiaria</taxon>
        <taxon>Gobiiformes</taxon>
        <taxon>Gobioidei</taxon>
        <taxon>Gobiidae</taxon>
        <taxon>Benthophilinae</taxon>
        <taxon>Neogobiini</taxon>
        <taxon>Neogobius</taxon>
    </lineage>
</organism>
<dbReference type="InterPro" id="IPR036866">
    <property type="entry name" value="RibonucZ/Hydroxyglut_hydro"/>
</dbReference>
<comment type="similarity">
    <text evidence="5">Belongs to the RNase Z family.</text>
</comment>
<dbReference type="CDD" id="cd07718">
    <property type="entry name" value="RNaseZ_ELAC1_ELAC2-C-term-like_MBL-fold"/>
    <property type="match status" value="1"/>
</dbReference>
<dbReference type="AlphaFoldDB" id="A0A8C6UG99"/>
<reference evidence="27" key="1">
    <citation type="submission" date="2025-08" db="UniProtKB">
        <authorList>
            <consortium name="Ensembl"/>
        </authorList>
    </citation>
    <scope>IDENTIFICATION</scope>
</reference>
<keyword evidence="16" id="KW-0496">Mitochondrion</keyword>
<dbReference type="GO" id="GO:0042645">
    <property type="term" value="C:mitochondrial nucleoid"/>
    <property type="evidence" value="ECO:0007669"/>
    <property type="project" value="UniProtKB-SubCell"/>
</dbReference>
<protein>
    <recommendedName>
        <fullName evidence="7">Zinc phosphodiesterase ELAC protein 2</fullName>
        <ecNumber evidence="6">3.1.26.11</ecNumber>
    </recommendedName>
    <alternativeName>
        <fullName evidence="22">ElaC homolog protein 2</fullName>
    </alternativeName>
    <alternativeName>
        <fullName evidence="20">Ribonuclease Z 2</fullName>
    </alternativeName>
    <alternativeName>
        <fullName evidence="21">tRNA 3 endonuclease 2</fullName>
    </alternativeName>
    <alternativeName>
        <fullName evidence="19">tRNase Z 2</fullName>
    </alternativeName>
</protein>
<dbReference type="InterPro" id="IPR047151">
    <property type="entry name" value="RNZ2-like"/>
</dbReference>
<evidence type="ECO:0000256" key="18">
    <source>
        <dbReference type="ARBA" id="ARBA00023271"/>
    </source>
</evidence>
<proteinExistence type="inferred from homology"/>
<evidence type="ECO:0000256" key="9">
    <source>
        <dbReference type="ARBA" id="ARBA00022694"/>
    </source>
</evidence>
<comment type="function">
    <text evidence="23">Zinc phosphodiesterase, which displays mitochondrial tRNA 3'-processing endonuclease activity. Involved in tRNA maturation, by removing a 3'-trailer from precursor tRNA. Associates with mitochondrial DNA complexes at the nucleoids to initiate RNA processing and ribosome assembly.</text>
</comment>
<feature type="region of interest" description="Disordered" evidence="25">
    <location>
        <begin position="1"/>
        <end position="37"/>
    </location>
</feature>
<evidence type="ECO:0000259" key="26">
    <source>
        <dbReference type="Pfam" id="PF13691"/>
    </source>
</evidence>
<keyword evidence="13" id="KW-0378">Hydrolase</keyword>
<keyword evidence="8" id="KW-0597">Phosphoprotein</keyword>
<keyword evidence="10" id="KW-0540">Nuclease</keyword>
<dbReference type="InterPro" id="IPR027794">
    <property type="entry name" value="tRNase_Z_dom"/>
</dbReference>
<keyword evidence="9" id="KW-0819">tRNA processing</keyword>
<evidence type="ECO:0000256" key="7">
    <source>
        <dbReference type="ARBA" id="ARBA00013357"/>
    </source>
</evidence>
<evidence type="ECO:0000256" key="15">
    <source>
        <dbReference type="ARBA" id="ARBA00022946"/>
    </source>
</evidence>
<feature type="compositionally biased region" description="Basic and acidic residues" evidence="25">
    <location>
        <begin position="719"/>
        <end position="729"/>
    </location>
</feature>
<keyword evidence="14" id="KW-0862">Zinc</keyword>
<feature type="compositionally biased region" description="Basic and acidic residues" evidence="25">
    <location>
        <begin position="25"/>
        <end position="37"/>
    </location>
</feature>
<evidence type="ECO:0000256" key="6">
    <source>
        <dbReference type="ARBA" id="ARBA00012477"/>
    </source>
</evidence>
<accession>A0A8C6UG99</accession>
<evidence type="ECO:0000256" key="25">
    <source>
        <dbReference type="SAM" id="MobiDB-lite"/>
    </source>
</evidence>
<keyword evidence="15" id="KW-0809">Transit peptide</keyword>
<dbReference type="Ensembl" id="ENSNMLT00000036153.1">
    <property type="protein sequence ID" value="ENSNMLP00000032468.1"/>
    <property type="gene ID" value="ENSNMLG00000019932.1"/>
</dbReference>
<feature type="region of interest" description="Disordered" evidence="25">
    <location>
        <begin position="718"/>
        <end position="759"/>
    </location>
</feature>
<comment type="cofactor">
    <cofactor evidence="2">
        <name>Zn(2+)</name>
        <dbReference type="ChEBI" id="CHEBI:29105"/>
    </cofactor>
</comment>
<name>A0A8C6UG99_9GOBI</name>
<evidence type="ECO:0000256" key="12">
    <source>
        <dbReference type="ARBA" id="ARBA00022759"/>
    </source>
</evidence>
<dbReference type="Pfam" id="PF13691">
    <property type="entry name" value="Lactamase_B_4"/>
    <property type="match status" value="1"/>
</dbReference>
<evidence type="ECO:0000256" key="19">
    <source>
        <dbReference type="ARBA" id="ARBA00030689"/>
    </source>
</evidence>
<evidence type="ECO:0000256" key="1">
    <source>
        <dbReference type="ARBA" id="ARBA00000402"/>
    </source>
</evidence>
<dbReference type="PANTHER" id="PTHR12553:SF49">
    <property type="entry name" value="ZINC PHOSPHODIESTERASE ELAC PROTEIN 2"/>
    <property type="match status" value="1"/>
</dbReference>
<dbReference type="Pfam" id="PF23023">
    <property type="entry name" value="Anti-Pycsar_Apyc1"/>
    <property type="match status" value="1"/>
</dbReference>
<dbReference type="SUPFAM" id="SSF56281">
    <property type="entry name" value="Metallo-hydrolase/oxidoreductase"/>
    <property type="match status" value="2"/>
</dbReference>
<evidence type="ECO:0000256" key="2">
    <source>
        <dbReference type="ARBA" id="ARBA00001947"/>
    </source>
</evidence>
<dbReference type="Gene3D" id="3.60.15.10">
    <property type="entry name" value="Ribonuclease Z/Hydroxyacylglutathione hydrolase-like"/>
    <property type="match status" value="2"/>
</dbReference>
<evidence type="ECO:0000256" key="13">
    <source>
        <dbReference type="ARBA" id="ARBA00022801"/>
    </source>
</evidence>
<dbReference type="GO" id="GO:0046872">
    <property type="term" value="F:metal ion binding"/>
    <property type="evidence" value="ECO:0007669"/>
    <property type="project" value="UniProtKB-KW"/>
</dbReference>
<feature type="domain" description="tRNase Z endonuclease" evidence="26">
    <location>
        <begin position="53"/>
        <end position="112"/>
    </location>
</feature>
<evidence type="ECO:0000313" key="28">
    <source>
        <dbReference type="Proteomes" id="UP000694523"/>
    </source>
</evidence>
<keyword evidence="17" id="KW-0539">Nucleus</keyword>
<evidence type="ECO:0000256" key="8">
    <source>
        <dbReference type="ARBA" id="ARBA00022553"/>
    </source>
</evidence>
<evidence type="ECO:0000256" key="3">
    <source>
        <dbReference type="ARBA" id="ARBA00004123"/>
    </source>
</evidence>
<comment type="catalytic activity">
    <reaction evidence="1">
        <text>Endonucleolytic cleavage of RNA, removing extra 3' nucleotides from tRNA precursor, generating 3' termini of tRNAs. A 3'-hydroxy group is left at the tRNA terminus and a 5'-phosphoryl group is left at the trailer molecule.</text>
        <dbReference type="EC" id="3.1.26.11"/>
    </reaction>
</comment>
<evidence type="ECO:0000256" key="23">
    <source>
        <dbReference type="ARBA" id="ARBA00046098"/>
    </source>
</evidence>
<keyword evidence="12" id="KW-0255">Endonuclease</keyword>
<evidence type="ECO:0000256" key="16">
    <source>
        <dbReference type="ARBA" id="ARBA00023128"/>
    </source>
</evidence>
<evidence type="ECO:0000256" key="10">
    <source>
        <dbReference type="ARBA" id="ARBA00022722"/>
    </source>
</evidence>
<sequence length="759" mass="84540">MATNGAVSNSNNSNMEGRQKKKAKQKEPLRRTKTKETWLKRGDVHGPSTVYVQVLGAGSRDNSASLYVFSEYNRYLFNCGEGTQRLMQEHKLKAARLDNILLTRLSWENVGGLSGMILTLKETGVPECVLSGPPQLVRKSTSTKQKACVKTPITVCPDCSVSAAVRPYTDGTYSDKTMTVTQVPVFGKLLFFLDDDKPKPSRDPSLVVSFICKLNPKKGNFLVSEAKELGLPVGTAAIGPLIKALKDGRSVEYEGREIRPEQVCTPTDPGPVFLVVECPSEKFIRSVCTNQQHVSGTEDPAALVVHLTPESVLSSERYQRWMESFPSSTEHLILNEHARTVHNIRSYKLQAQLHMVHPEVFPPLRHYREPQAALHVPNVRAECLLKFQLRPTLGWNREAIPVCDEQQFVAEASELPLFLEEVEKNEAEQFPEVVFLGTGSALPMKTRNVSGTLLNISASQSVLLDCGEGTFGQLCRHYGDEVDQAMSKINTIFISHMHADHHTGLLKLLYQRKRALSTLGKPDSPVFLLGPGYIMTWLNQYHQACEEILRHIKSVPTVCCNPLISSCLLRQIIHVMVETCLVRHCKPAYACSLTHGSGWRLAFSGDTMPCDAFVSIGTGATLLIHEATLEDALEEEAVEKRHSTTSQAIGIGMKMNAEFIMLNHFSQRYAKIPMFSADFSDRVGISFDHMRVRFRDLKLLPSLTPALKALFAEDLSEMEEQRDKRELRNTKTAAPEPQTGGAKRKAKTTDAPSKRLKTS</sequence>
<evidence type="ECO:0000256" key="24">
    <source>
        <dbReference type="ARBA" id="ARBA00047136"/>
    </source>
</evidence>
<dbReference type="PANTHER" id="PTHR12553">
    <property type="entry name" value="ZINC PHOSPHODIESTERASE ELAC PROTEIN 2"/>
    <property type="match status" value="1"/>
</dbReference>
<keyword evidence="11" id="KW-0479">Metal-binding</keyword>
<dbReference type="GO" id="GO:0042781">
    <property type="term" value="F:3'-tRNA processing endoribonuclease activity"/>
    <property type="evidence" value="ECO:0007669"/>
    <property type="project" value="UniProtKB-EC"/>
</dbReference>
<comment type="subcellular location">
    <subcellularLocation>
        <location evidence="4">Mitochondrion matrix</location>
        <location evidence="4">Mitochondrion nucleoid</location>
    </subcellularLocation>
    <subcellularLocation>
        <location evidence="3">Nucleus</location>
    </subcellularLocation>
</comment>
<feature type="compositionally biased region" description="Polar residues" evidence="25">
    <location>
        <begin position="1"/>
        <end position="16"/>
    </location>
</feature>
<evidence type="ECO:0000256" key="11">
    <source>
        <dbReference type="ARBA" id="ARBA00022723"/>
    </source>
</evidence>
<dbReference type="EC" id="3.1.26.11" evidence="6"/>
<dbReference type="GO" id="GO:0005634">
    <property type="term" value="C:nucleus"/>
    <property type="evidence" value="ECO:0007669"/>
    <property type="project" value="UniProtKB-SubCell"/>
</dbReference>
<keyword evidence="18" id="KW-1135">Mitochondrion nucleoid</keyword>
<evidence type="ECO:0000313" key="27">
    <source>
        <dbReference type="Ensembl" id="ENSNMLP00000032468.1"/>
    </source>
</evidence>
<evidence type="ECO:0000256" key="17">
    <source>
        <dbReference type="ARBA" id="ARBA00023242"/>
    </source>
</evidence>
<comment type="subunit">
    <text evidence="24">Homodimer. Interacts with PTCD1.</text>
</comment>
<reference evidence="27" key="2">
    <citation type="submission" date="2025-09" db="UniProtKB">
        <authorList>
            <consortium name="Ensembl"/>
        </authorList>
    </citation>
    <scope>IDENTIFICATION</scope>
</reference>
<evidence type="ECO:0000256" key="21">
    <source>
        <dbReference type="ARBA" id="ARBA00032104"/>
    </source>
</evidence>
<evidence type="ECO:0000256" key="22">
    <source>
        <dbReference type="ARBA" id="ARBA00032616"/>
    </source>
</evidence>
<evidence type="ECO:0000256" key="20">
    <source>
        <dbReference type="ARBA" id="ARBA00030729"/>
    </source>
</evidence>
<dbReference type="FunFam" id="3.60.15.10:FF:000014">
    <property type="entry name" value="Zinc phosphodiesterase ELAC protein 2"/>
    <property type="match status" value="1"/>
</dbReference>
<evidence type="ECO:0000256" key="4">
    <source>
        <dbReference type="ARBA" id="ARBA00004436"/>
    </source>
</evidence>
<evidence type="ECO:0000256" key="5">
    <source>
        <dbReference type="ARBA" id="ARBA00007823"/>
    </source>
</evidence>
<keyword evidence="28" id="KW-1185">Reference proteome</keyword>